<evidence type="ECO:0000256" key="6">
    <source>
        <dbReference type="ARBA" id="ARBA00022989"/>
    </source>
</evidence>
<keyword evidence="4 8" id="KW-0812">Transmembrane</keyword>
<protein>
    <recommendedName>
        <fullName evidence="8">Claudin</fullName>
    </recommendedName>
</protein>
<keyword evidence="3 8" id="KW-1003">Cell membrane</keyword>
<keyword evidence="7 8" id="KW-0472">Membrane</keyword>
<evidence type="ECO:0000256" key="7">
    <source>
        <dbReference type="ARBA" id="ARBA00023136"/>
    </source>
</evidence>
<dbReference type="InterPro" id="IPR004031">
    <property type="entry name" value="PMP22/EMP/MP20/Claudin"/>
</dbReference>
<evidence type="ECO:0000313" key="10">
    <source>
        <dbReference type="Proteomes" id="UP000314983"/>
    </source>
</evidence>
<reference evidence="10" key="1">
    <citation type="journal article" date="2014" name="Science">
        <title>Nonhuman genetics. Genomic basis for the convergent evolution of electric organs.</title>
        <authorList>
            <person name="Gallant J.R."/>
            <person name="Traeger L.L."/>
            <person name="Volkening J.D."/>
            <person name="Moffett H."/>
            <person name="Chen P.H."/>
            <person name="Novina C.D."/>
            <person name="Phillips G.N.Jr."/>
            <person name="Anand R."/>
            <person name="Wells G.B."/>
            <person name="Pinch M."/>
            <person name="Guth R."/>
            <person name="Unguez G.A."/>
            <person name="Albert J.S."/>
            <person name="Zakon H.H."/>
            <person name="Samanta M.P."/>
            <person name="Sussman M.R."/>
        </authorList>
    </citation>
    <scope>NUCLEOTIDE SEQUENCE [LARGE SCALE GENOMIC DNA]</scope>
</reference>
<dbReference type="PRINTS" id="PR01077">
    <property type="entry name" value="CLAUDIN"/>
</dbReference>
<evidence type="ECO:0000256" key="3">
    <source>
        <dbReference type="ARBA" id="ARBA00022475"/>
    </source>
</evidence>
<reference evidence="10" key="2">
    <citation type="journal article" date="2017" name="Sci. Adv.">
        <title>A tail of two voltages: Proteomic comparison of the three electric organs of the electric eel.</title>
        <authorList>
            <person name="Traeger L.L."/>
            <person name="Sabat G."/>
            <person name="Barrett-Wilt G.A."/>
            <person name="Wells G.B."/>
            <person name="Sussman M.R."/>
        </authorList>
    </citation>
    <scope>NUCLEOTIDE SEQUENCE [LARGE SCALE GENOMIC DNA]</scope>
</reference>
<dbReference type="GO" id="GO:0005886">
    <property type="term" value="C:plasma membrane"/>
    <property type="evidence" value="ECO:0007669"/>
    <property type="project" value="UniProtKB-SubCell"/>
</dbReference>
<reference evidence="9" key="3">
    <citation type="submission" date="2020-05" db="EMBL/GenBank/DDBJ databases">
        <title>Electrophorus electricus (electric eel) genome, fEleEle1, primary haplotype.</title>
        <authorList>
            <person name="Myers G."/>
            <person name="Meyer A."/>
            <person name="Fedrigo O."/>
            <person name="Formenti G."/>
            <person name="Rhie A."/>
            <person name="Tracey A."/>
            <person name="Sims Y."/>
            <person name="Jarvis E.D."/>
        </authorList>
    </citation>
    <scope>NUCLEOTIDE SEQUENCE [LARGE SCALE GENOMIC DNA]</scope>
</reference>
<dbReference type="InterPro" id="IPR017974">
    <property type="entry name" value="Claudin_CS"/>
</dbReference>
<comment type="subcellular location">
    <subcellularLocation>
        <location evidence="8">Cell junction</location>
        <location evidence="8">Tight junction</location>
    </subcellularLocation>
    <subcellularLocation>
        <location evidence="8">Cell membrane</location>
        <topology evidence="8">Multi-pass membrane protein</topology>
    </subcellularLocation>
</comment>
<dbReference type="KEGG" id="eee:113578632"/>
<dbReference type="GeneID" id="113578632"/>
<dbReference type="InterPro" id="IPR006187">
    <property type="entry name" value="Claudin"/>
</dbReference>
<evidence type="ECO:0000256" key="4">
    <source>
        <dbReference type="ARBA" id="ARBA00022692"/>
    </source>
</evidence>
<accession>A0A4W4E6Z2</accession>
<dbReference type="AlphaFoldDB" id="A0A4W4E6Z2"/>
<reference evidence="9" key="4">
    <citation type="submission" date="2025-08" db="UniProtKB">
        <authorList>
            <consortium name="Ensembl"/>
        </authorList>
    </citation>
    <scope>IDENTIFICATION</scope>
</reference>
<proteinExistence type="inferred from homology"/>
<dbReference type="Ensembl" id="ENSEEET00000007129.2">
    <property type="protein sequence ID" value="ENSEEEP00000007030.2"/>
    <property type="gene ID" value="ENSEEEG00000003709.2"/>
</dbReference>
<feature type="transmembrane region" description="Helical" evidence="8">
    <location>
        <begin position="78"/>
        <end position="104"/>
    </location>
</feature>
<feature type="transmembrane region" description="Helical" evidence="8">
    <location>
        <begin position="166"/>
        <end position="191"/>
    </location>
</feature>
<keyword evidence="5 8" id="KW-0965">Cell junction</keyword>
<keyword evidence="6 8" id="KW-1133">Transmembrane helix</keyword>
<dbReference type="GO" id="GO:0005198">
    <property type="term" value="F:structural molecule activity"/>
    <property type="evidence" value="ECO:0007669"/>
    <property type="project" value="InterPro"/>
</dbReference>
<organism evidence="9 10">
    <name type="scientific">Electrophorus electricus</name>
    <name type="common">Electric eel</name>
    <name type="synonym">Gymnotus electricus</name>
    <dbReference type="NCBI Taxonomy" id="8005"/>
    <lineage>
        <taxon>Eukaryota</taxon>
        <taxon>Metazoa</taxon>
        <taxon>Chordata</taxon>
        <taxon>Craniata</taxon>
        <taxon>Vertebrata</taxon>
        <taxon>Euteleostomi</taxon>
        <taxon>Actinopterygii</taxon>
        <taxon>Neopterygii</taxon>
        <taxon>Teleostei</taxon>
        <taxon>Ostariophysi</taxon>
        <taxon>Gymnotiformes</taxon>
        <taxon>Gymnotoidei</taxon>
        <taxon>Gymnotidae</taxon>
        <taxon>Electrophorus</taxon>
    </lineage>
</organism>
<keyword evidence="2 8" id="KW-0796">Tight junction</keyword>
<dbReference type="GeneTree" id="ENSGT00940000164897"/>
<evidence type="ECO:0000313" key="9">
    <source>
        <dbReference type="Ensembl" id="ENSEEEP00000007030.2"/>
    </source>
</evidence>
<comment type="caution">
    <text evidence="8">Lacks conserved residue(s) required for the propagation of feature annotation.</text>
</comment>
<dbReference type="RefSeq" id="XP_026867814.2">
    <property type="nucleotide sequence ID" value="XM_027012013.2"/>
</dbReference>
<sequence length="222" mass="24276">MDSALCALELLGVFLSLSAWLFSLATTLMSQWLTLSTDLLPAESYELGLWGTCVVQELGVLECKSYDSLLGLPADIRLARILMCVALGTGLMAVMFTIPGIYVVKSCRSIDTLKSKRNLKMLGGTLCFVAGILGLMPVSHIAHLTVQRFFDKTVPYVVPRWEFGDALFWGWTAAFMHLVAGILLVSSCFCFQVDPFPMPVAIPLQGGQSSPALSPTRRTEYV</sequence>
<comment type="function">
    <text evidence="8">Claudins function as major constituents of the tight junction complexes that regulate the permeability of epithelia.</text>
</comment>
<dbReference type="PANTHER" id="PTHR12002">
    <property type="entry name" value="CLAUDIN"/>
    <property type="match status" value="1"/>
</dbReference>
<dbReference type="Gene3D" id="1.20.140.150">
    <property type="match status" value="1"/>
</dbReference>
<evidence type="ECO:0000256" key="8">
    <source>
        <dbReference type="RuleBase" id="RU060637"/>
    </source>
</evidence>
<name>A0A4W4E6Z2_ELEEL</name>
<dbReference type="STRING" id="8005.ENSEEEP00000007030"/>
<dbReference type="PROSITE" id="PS01346">
    <property type="entry name" value="CLAUDIN"/>
    <property type="match status" value="1"/>
</dbReference>
<reference evidence="9" key="5">
    <citation type="submission" date="2025-09" db="UniProtKB">
        <authorList>
            <consortium name="Ensembl"/>
        </authorList>
    </citation>
    <scope>IDENTIFICATION</scope>
</reference>
<gene>
    <name evidence="9" type="primary">LOC113578632</name>
</gene>
<dbReference type="Pfam" id="PF00822">
    <property type="entry name" value="PMP22_Claudin"/>
    <property type="match status" value="1"/>
</dbReference>
<keyword evidence="10" id="KW-1185">Reference proteome</keyword>
<dbReference type="Proteomes" id="UP000314983">
    <property type="component" value="Chromosome 1"/>
</dbReference>
<comment type="similarity">
    <text evidence="1 8">Belongs to the claudin family.</text>
</comment>
<evidence type="ECO:0000256" key="1">
    <source>
        <dbReference type="ARBA" id="ARBA00008295"/>
    </source>
</evidence>
<evidence type="ECO:0000256" key="5">
    <source>
        <dbReference type="ARBA" id="ARBA00022949"/>
    </source>
</evidence>
<dbReference type="OMA" id="INSCCRK"/>
<evidence type="ECO:0000256" key="2">
    <source>
        <dbReference type="ARBA" id="ARBA00022427"/>
    </source>
</evidence>
<feature type="transmembrane region" description="Helical" evidence="8">
    <location>
        <begin position="125"/>
        <end position="146"/>
    </location>
</feature>
<dbReference type="GO" id="GO:0005923">
    <property type="term" value="C:bicellular tight junction"/>
    <property type="evidence" value="ECO:0007669"/>
    <property type="project" value="UniProtKB-SubCell"/>
</dbReference>